<keyword evidence="1" id="KW-1133">Transmembrane helix</keyword>
<feature type="transmembrane region" description="Helical" evidence="1">
    <location>
        <begin position="131"/>
        <end position="151"/>
    </location>
</feature>
<feature type="transmembrane region" description="Helical" evidence="1">
    <location>
        <begin position="50"/>
        <end position="72"/>
    </location>
</feature>
<proteinExistence type="predicted"/>
<name>A0A378JJC3_9GAMM</name>
<dbReference type="RefSeq" id="WP_115331046.1">
    <property type="nucleotide sequence ID" value="NZ_CAAAHP010000001.1"/>
</dbReference>
<organism evidence="2 3">
    <name type="scientific">Legionella busanensis</name>
    <dbReference type="NCBI Taxonomy" id="190655"/>
    <lineage>
        <taxon>Bacteria</taxon>
        <taxon>Pseudomonadati</taxon>
        <taxon>Pseudomonadota</taxon>
        <taxon>Gammaproteobacteria</taxon>
        <taxon>Legionellales</taxon>
        <taxon>Legionellaceae</taxon>
        <taxon>Legionella</taxon>
    </lineage>
</organism>
<keyword evidence="1" id="KW-0472">Membrane</keyword>
<evidence type="ECO:0000256" key="1">
    <source>
        <dbReference type="SAM" id="Phobius"/>
    </source>
</evidence>
<dbReference type="Proteomes" id="UP000254794">
    <property type="component" value="Unassembled WGS sequence"/>
</dbReference>
<reference evidence="2 3" key="1">
    <citation type="submission" date="2018-06" db="EMBL/GenBank/DDBJ databases">
        <authorList>
            <consortium name="Pathogen Informatics"/>
            <person name="Doyle S."/>
        </authorList>
    </citation>
    <scope>NUCLEOTIDE SEQUENCE [LARGE SCALE GENOMIC DNA]</scope>
    <source>
        <strain evidence="2 3">NCTC13316</strain>
    </source>
</reference>
<keyword evidence="1" id="KW-0812">Transmembrane</keyword>
<dbReference type="AlphaFoldDB" id="A0A378JJC3"/>
<dbReference type="OrthoDB" id="9786302at2"/>
<sequence length="156" mass="18230">MNTYLFVKTLHVISSTILFGTGMGIAFFMFRSKFTNNLHEKYYAIRNTVLADFLFTTPAVIVQPLTGIWLIWLLGYPWNANWLIMSYFLYGLIGCFWLPVVGIQIKLRNILASCIETHSDLPSQYYKLFKIWFFLGFPAFFMLICIFYLMIAKVSI</sequence>
<keyword evidence="3" id="KW-1185">Reference proteome</keyword>
<protein>
    <submittedName>
        <fullName evidence="2">Integral membrane protein</fullName>
    </submittedName>
</protein>
<evidence type="ECO:0000313" key="2">
    <source>
        <dbReference type="EMBL" id="STX51406.1"/>
    </source>
</evidence>
<gene>
    <name evidence="2" type="ORF">NCTC13316_01501</name>
</gene>
<feature type="transmembrane region" description="Helical" evidence="1">
    <location>
        <begin position="84"/>
        <end position="103"/>
    </location>
</feature>
<dbReference type="InterPro" id="IPR018729">
    <property type="entry name" value="DUF2269_transmembrane"/>
</dbReference>
<dbReference type="Pfam" id="PF10027">
    <property type="entry name" value="DUF2269"/>
    <property type="match status" value="1"/>
</dbReference>
<dbReference type="EMBL" id="UGOD01000001">
    <property type="protein sequence ID" value="STX51406.1"/>
    <property type="molecule type" value="Genomic_DNA"/>
</dbReference>
<feature type="transmembrane region" description="Helical" evidence="1">
    <location>
        <begin position="12"/>
        <end position="30"/>
    </location>
</feature>
<evidence type="ECO:0000313" key="3">
    <source>
        <dbReference type="Proteomes" id="UP000254794"/>
    </source>
</evidence>
<accession>A0A378JJC3</accession>